<dbReference type="PANTHER" id="PTHR37423:SF2">
    <property type="entry name" value="MEMBRANE-BOUND LYTIC MUREIN TRANSGLYCOSYLASE C"/>
    <property type="match status" value="1"/>
</dbReference>
<evidence type="ECO:0000259" key="2">
    <source>
        <dbReference type="Pfam" id="PF01464"/>
    </source>
</evidence>
<dbReference type="SUPFAM" id="SSF53955">
    <property type="entry name" value="Lysozyme-like"/>
    <property type="match status" value="1"/>
</dbReference>
<dbReference type="EMBL" id="VCBC01000003">
    <property type="protein sequence ID" value="TLU67213.1"/>
    <property type="molecule type" value="Genomic_DNA"/>
</dbReference>
<proteinExistence type="inferred from homology"/>
<evidence type="ECO:0000313" key="4">
    <source>
        <dbReference type="Proteomes" id="UP000307790"/>
    </source>
</evidence>
<dbReference type="Pfam" id="PF01464">
    <property type="entry name" value="SLT"/>
    <property type="match status" value="1"/>
</dbReference>
<dbReference type="Proteomes" id="UP000307790">
    <property type="component" value="Unassembled WGS sequence"/>
</dbReference>
<organism evidence="3 4">
    <name type="scientific">Thalassotalea litorea</name>
    <dbReference type="NCBI Taxonomy" id="2020715"/>
    <lineage>
        <taxon>Bacteria</taxon>
        <taxon>Pseudomonadati</taxon>
        <taxon>Pseudomonadota</taxon>
        <taxon>Gammaproteobacteria</taxon>
        <taxon>Alteromonadales</taxon>
        <taxon>Colwelliaceae</taxon>
        <taxon>Thalassotalea</taxon>
    </lineage>
</organism>
<evidence type="ECO:0000256" key="1">
    <source>
        <dbReference type="ARBA" id="ARBA00007734"/>
    </source>
</evidence>
<dbReference type="RefSeq" id="WP_138318496.1">
    <property type="nucleotide sequence ID" value="NZ_VCBC01000003.1"/>
</dbReference>
<comment type="similarity">
    <text evidence="1">Belongs to the transglycosylase Slt family.</text>
</comment>
<accession>A0A5R9IRV9</accession>
<gene>
    <name evidence="3" type="ORF">FE810_02725</name>
</gene>
<comment type="caution">
    <text evidence="3">The sequence shown here is derived from an EMBL/GenBank/DDBJ whole genome shotgun (WGS) entry which is preliminary data.</text>
</comment>
<sequence length="203" mass="22610">MAGWLSGLIGLLIFLPTVTFANSGNIYKYTSEDGVVTFSDKAPASTPYTLYRSECYACSNHSQVNWYRTQLNTEDYRQEIISASAKYLVDSALVRAVIHAESHFNHQAISKQGAQGLMQLMPATAKSLGVKNAFIARENIEGGVQHLARLLKKYRGDIKLATAAYNAGEGNVRKYGGIPPFTETKNYVERVQILHQRYRKARA</sequence>
<reference evidence="3 4" key="1">
    <citation type="submission" date="2019-05" db="EMBL/GenBank/DDBJ databases">
        <title>Genome sequences of Thalassotalea litorea 1K03283.</title>
        <authorList>
            <person name="Zhang D."/>
        </authorList>
    </citation>
    <scope>NUCLEOTIDE SEQUENCE [LARGE SCALE GENOMIC DNA]</scope>
    <source>
        <strain evidence="3 4">MCCC 1K03283</strain>
    </source>
</reference>
<name>A0A5R9IRV9_9GAMM</name>
<feature type="domain" description="Transglycosylase SLT" evidence="2">
    <location>
        <begin position="80"/>
        <end position="187"/>
    </location>
</feature>
<dbReference type="Gene3D" id="1.10.530.10">
    <property type="match status" value="1"/>
</dbReference>
<dbReference type="AlphaFoldDB" id="A0A5R9IRV9"/>
<dbReference type="PANTHER" id="PTHR37423">
    <property type="entry name" value="SOLUBLE LYTIC MUREIN TRANSGLYCOSYLASE-RELATED"/>
    <property type="match status" value="1"/>
</dbReference>
<dbReference type="CDD" id="cd00254">
    <property type="entry name" value="LT-like"/>
    <property type="match status" value="1"/>
</dbReference>
<protein>
    <submittedName>
        <fullName evidence="3">Lytic transglycosylase domain-containing protein</fullName>
    </submittedName>
</protein>
<dbReference type="InterPro" id="IPR008258">
    <property type="entry name" value="Transglycosylase_SLT_dom_1"/>
</dbReference>
<evidence type="ECO:0000313" key="3">
    <source>
        <dbReference type="EMBL" id="TLU67213.1"/>
    </source>
</evidence>
<dbReference type="OrthoDB" id="92254at2"/>
<dbReference type="InterPro" id="IPR023346">
    <property type="entry name" value="Lysozyme-like_dom_sf"/>
</dbReference>
<keyword evidence="4" id="KW-1185">Reference proteome</keyword>